<comment type="caution">
    <text evidence="1">The sequence shown here is derived from an EMBL/GenBank/DDBJ whole genome shotgun (WGS) entry which is preliminary data.</text>
</comment>
<organism evidence="1 2">
    <name type="scientific">Araneus ventricosus</name>
    <name type="common">Orbweaver spider</name>
    <name type="synonym">Epeira ventricosa</name>
    <dbReference type="NCBI Taxonomy" id="182803"/>
    <lineage>
        <taxon>Eukaryota</taxon>
        <taxon>Metazoa</taxon>
        <taxon>Ecdysozoa</taxon>
        <taxon>Arthropoda</taxon>
        <taxon>Chelicerata</taxon>
        <taxon>Arachnida</taxon>
        <taxon>Araneae</taxon>
        <taxon>Araneomorphae</taxon>
        <taxon>Entelegynae</taxon>
        <taxon>Araneoidea</taxon>
        <taxon>Araneidae</taxon>
        <taxon>Araneus</taxon>
    </lineage>
</organism>
<sequence>MHGKFLVYCPLNIRLVRIYDKNPSKQTMSNQQLSWNIWNIPRIPSHSPSASTTTSSHLTASVYLHKRSRLGKKLTVHSHLRIVRYTFDFLTECTISFNAANLLYIQLTLSDLFIGQLVTFHFDD</sequence>
<dbReference type="AlphaFoldDB" id="A0A4Y2Q5Z5"/>
<dbReference type="EMBL" id="BGPR01013179">
    <property type="protein sequence ID" value="GBN59558.1"/>
    <property type="molecule type" value="Genomic_DNA"/>
</dbReference>
<keyword evidence="2" id="KW-1185">Reference proteome</keyword>
<name>A0A4Y2Q5Z5_ARAVE</name>
<evidence type="ECO:0000313" key="2">
    <source>
        <dbReference type="Proteomes" id="UP000499080"/>
    </source>
</evidence>
<protein>
    <submittedName>
        <fullName evidence="1">Uncharacterized protein</fullName>
    </submittedName>
</protein>
<evidence type="ECO:0000313" key="1">
    <source>
        <dbReference type="EMBL" id="GBN59558.1"/>
    </source>
</evidence>
<proteinExistence type="predicted"/>
<dbReference type="Proteomes" id="UP000499080">
    <property type="component" value="Unassembled WGS sequence"/>
</dbReference>
<reference evidence="1 2" key="1">
    <citation type="journal article" date="2019" name="Sci. Rep.">
        <title>Orb-weaving spider Araneus ventricosus genome elucidates the spidroin gene catalogue.</title>
        <authorList>
            <person name="Kono N."/>
            <person name="Nakamura H."/>
            <person name="Ohtoshi R."/>
            <person name="Moran D.A.P."/>
            <person name="Shinohara A."/>
            <person name="Yoshida Y."/>
            <person name="Fujiwara M."/>
            <person name="Mori M."/>
            <person name="Tomita M."/>
            <person name="Arakawa K."/>
        </authorList>
    </citation>
    <scope>NUCLEOTIDE SEQUENCE [LARGE SCALE GENOMIC DNA]</scope>
</reference>
<accession>A0A4Y2Q5Z5</accession>
<gene>
    <name evidence="1" type="ORF">AVEN_127694_1</name>
</gene>